<sequence length="98" mass="11099">YMLVLNLAERFLEYSQTTFLSEVMFFADAGNTDFFTVLFLLLPCLTTQDSIFPQLKKVYLDINDLVKMYFGLIDLCTPSVLCCSPLLPCSLPSALLHC</sequence>
<accession>A0AAV7RSB5</accession>
<feature type="non-terminal residue" evidence="1">
    <location>
        <position position="1"/>
    </location>
</feature>
<feature type="non-terminal residue" evidence="1">
    <location>
        <position position="98"/>
    </location>
</feature>
<comment type="caution">
    <text evidence="1">The sequence shown here is derived from an EMBL/GenBank/DDBJ whole genome shotgun (WGS) entry which is preliminary data.</text>
</comment>
<protein>
    <submittedName>
        <fullName evidence="1">Uncharacterized protein</fullName>
    </submittedName>
</protein>
<evidence type="ECO:0000313" key="2">
    <source>
        <dbReference type="Proteomes" id="UP001066276"/>
    </source>
</evidence>
<evidence type="ECO:0000313" key="1">
    <source>
        <dbReference type="EMBL" id="KAJ1155472.1"/>
    </source>
</evidence>
<reference evidence="1" key="1">
    <citation type="journal article" date="2022" name="bioRxiv">
        <title>Sequencing and chromosome-scale assembly of the giantPleurodeles waltlgenome.</title>
        <authorList>
            <person name="Brown T."/>
            <person name="Elewa A."/>
            <person name="Iarovenko S."/>
            <person name="Subramanian E."/>
            <person name="Araus A.J."/>
            <person name="Petzold A."/>
            <person name="Susuki M."/>
            <person name="Suzuki K.-i.T."/>
            <person name="Hayashi T."/>
            <person name="Toyoda A."/>
            <person name="Oliveira C."/>
            <person name="Osipova E."/>
            <person name="Leigh N.D."/>
            <person name="Simon A."/>
            <person name="Yun M.H."/>
        </authorList>
    </citation>
    <scope>NUCLEOTIDE SEQUENCE</scope>
    <source>
        <strain evidence="1">20211129_DDA</strain>
        <tissue evidence="1">Liver</tissue>
    </source>
</reference>
<keyword evidence="2" id="KW-1185">Reference proteome</keyword>
<gene>
    <name evidence="1" type="ORF">NDU88_008202</name>
</gene>
<dbReference type="AlphaFoldDB" id="A0AAV7RSB5"/>
<dbReference type="Proteomes" id="UP001066276">
    <property type="component" value="Chromosome 5"/>
</dbReference>
<name>A0AAV7RSB5_PLEWA</name>
<proteinExistence type="predicted"/>
<dbReference type="EMBL" id="JANPWB010000009">
    <property type="protein sequence ID" value="KAJ1155472.1"/>
    <property type="molecule type" value="Genomic_DNA"/>
</dbReference>
<organism evidence="1 2">
    <name type="scientific">Pleurodeles waltl</name>
    <name type="common">Iberian ribbed newt</name>
    <dbReference type="NCBI Taxonomy" id="8319"/>
    <lineage>
        <taxon>Eukaryota</taxon>
        <taxon>Metazoa</taxon>
        <taxon>Chordata</taxon>
        <taxon>Craniata</taxon>
        <taxon>Vertebrata</taxon>
        <taxon>Euteleostomi</taxon>
        <taxon>Amphibia</taxon>
        <taxon>Batrachia</taxon>
        <taxon>Caudata</taxon>
        <taxon>Salamandroidea</taxon>
        <taxon>Salamandridae</taxon>
        <taxon>Pleurodelinae</taxon>
        <taxon>Pleurodeles</taxon>
    </lineage>
</organism>